<feature type="region of interest" description="Disordered" evidence="1">
    <location>
        <begin position="78"/>
        <end position="185"/>
    </location>
</feature>
<dbReference type="AlphaFoldDB" id="A0A9N8DZX2"/>
<feature type="compositionally biased region" description="Polar residues" evidence="1">
    <location>
        <begin position="125"/>
        <end position="137"/>
    </location>
</feature>
<evidence type="ECO:0000313" key="2">
    <source>
        <dbReference type="EMBL" id="CAB9509660.1"/>
    </source>
</evidence>
<accession>A0A9N8DZX2</accession>
<keyword evidence="3" id="KW-1185">Reference proteome</keyword>
<feature type="compositionally biased region" description="Basic and acidic residues" evidence="1">
    <location>
        <begin position="163"/>
        <end position="185"/>
    </location>
</feature>
<name>A0A9N8DZX2_9STRA</name>
<evidence type="ECO:0000256" key="1">
    <source>
        <dbReference type="SAM" id="MobiDB-lite"/>
    </source>
</evidence>
<gene>
    <name evidence="2" type="ORF">SEMRO_399_G134900.1</name>
</gene>
<reference evidence="2" key="1">
    <citation type="submission" date="2020-06" db="EMBL/GenBank/DDBJ databases">
        <authorList>
            <consortium name="Plant Systems Biology data submission"/>
        </authorList>
    </citation>
    <scope>NUCLEOTIDE SEQUENCE</scope>
    <source>
        <strain evidence="2">D6</strain>
    </source>
</reference>
<feature type="compositionally biased region" description="Basic and acidic residues" evidence="1">
    <location>
        <begin position="139"/>
        <end position="153"/>
    </location>
</feature>
<evidence type="ECO:0000313" key="3">
    <source>
        <dbReference type="Proteomes" id="UP001153069"/>
    </source>
</evidence>
<feature type="compositionally biased region" description="Polar residues" evidence="1">
    <location>
        <begin position="86"/>
        <end position="100"/>
    </location>
</feature>
<dbReference type="EMBL" id="CAICTM010000398">
    <property type="protein sequence ID" value="CAB9509660.1"/>
    <property type="molecule type" value="Genomic_DNA"/>
</dbReference>
<comment type="caution">
    <text evidence="2">The sequence shown here is derived from an EMBL/GenBank/DDBJ whole genome shotgun (WGS) entry which is preliminary data.</text>
</comment>
<proteinExistence type="predicted"/>
<organism evidence="2 3">
    <name type="scientific">Seminavis robusta</name>
    <dbReference type="NCBI Taxonomy" id="568900"/>
    <lineage>
        <taxon>Eukaryota</taxon>
        <taxon>Sar</taxon>
        <taxon>Stramenopiles</taxon>
        <taxon>Ochrophyta</taxon>
        <taxon>Bacillariophyta</taxon>
        <taxon>Bacillariophyceae</taxon>
        <taxon>Bacillariophycidae</taxon>
        <taxon>Naviculales</taxon>
        <taxon>Naviculaceae</taxon>
        <taxon>Seminavis</taxon>
    </lineage>
</organism>
<protein>
    <submittedName>
        <fullName evidence="2">Uncharacterized protein</fullName>
    </submittedName>
</protein>
<dbReference type="Proteomes" id="UP001153069">
    <property type="component" value="Unassembled WGS sequence"/>
</dbReference>
<sequence>MGNQPTTICCADTTGCQRVELASTSSYENGQNSTRGKPRLLRRVIDTFRPSPRAQPTSGFFKGKFASSTMAMETVATGHGTAHTRPASNFNHNTHSNNKPYQPRHDMHRGNQDISSSRQPPPHSQVRSLSSMSTQSEIGGERYDREARSDMLSRRSSYCSAREGVEEAREQLEPEGDRLSKPPNE</sequence>